<dbReference type="GO" id="GO:0008967">
    <property type="term" value="F:phosphoglycolate phosphatase activity"/>
    <property type="evidence" value="ECO:0007669"/>
    <property type="project" value="TreeGrafter"/>
</dbReference>
<dbReference type="InterPro" id="IPR006549">
    <property type="entry name" value="HAD-SF_hydro_IIIA"/>
</dbReference>
<dbReference type="Gene3D" id="1.10.150.240">
    <property type="entry name" value="Putative phosphatase, domain 2"/>
    <property type="match status" value="1"/>
</dbReference>
<dbReference type="NCBIfam" id="TIGR01549">
    <property type="entry name" value="HAD-SF-IA-v1"/>
    <property type="match status" value="1"/>
</dbReference>
<dbReference type="SFLD" id="SFLDG01129">
    <property type="entry name" value="C1.5:_HAD__Beta-PGM__Phosphata"/>
    <property type="match status" value="1"/>
</dbReference>
<dbReference type="SUPFAM" id="SSF56784">
    <property type="entry name" value="HAD-like"/>
    <property type="match status" value="1"/>
</dbReference>
<keyword evidence="2" id="KW-1185">Reference proteome</keyword>
<dbReference type="NCBIfam" id="NF009804">
    <property type="entry name" value="PRK13288.1"/>
    <property type="match status" value="1"/>
</dbReference>
<protein>
    <submittedName>
        <fullName evidence="1">Pyrophosphatase PpaX</fullName>
    </submittedName>
</protein>
<dbReference type="InterPro" id="IPR036412">
    <property type="entry name" value="HAD-like_sf"/>
</dbReference>
<dbReference type="PANTHER" id="PTHR43434">
    <property type="entry name" value="PHOSPHOGLYCOLATE PHOSPHATASE"/>
    <property type="match status" value="1"/>
</dbReference>
<dbReference type="SFLD" id="SFLDG01135">
    <property type="entry name" value="C1.5.6:_HAD__Beta-PGM__Phospha"/>
    <property type="match status" value="1"/>
</dbReference>
<evidence type="ECO:0000313" key="2">
    <source>
        <dbReference type="Proteomes" id="UP000184423"/>
    </source>
</evidence>
<sequence length="209" mass="24386">MFKAVLFDLDGTLLDTNQLIISSYKHTIKKHLNRDLDDKEIVRYFGEPLRLTLERYDKEKVEEMYETYVKYNEEKHDSMIKLMDNAKETLEELKNRGIKIGVVTSKRKHMAERGLKYFNLLELMDVIIAMEDTSEHKPNPQPLLEACRRLDISPSEVLYVGDSHYDIQCGKNAGSKTCLVKYTVLDLNEVLSYHPDFVIDGLRQLLEII</sequence>
<dbReference type="InterPro" id="IPR023214">
    <property type="entry name" value="HAD_sf"/>
</dbReference>
<dbReference type="InterPro" id="IPR050155">
    <property type="entry name" value="HAD-like_hydrolase_sf"/>
</dbReference>
<proteinExistence type="predicted"/>
<dbReference type="Proteomes" id="UP000184423">
    <property type="component" value="Unassembled WGS sequence"/>
</dbReference>
<gene>
    <name evidence="1" type="ORF">SAMN02746091_01508</name>
</gene>
<name>A0A1M4XVC8_9CLOT</name>
<dbReference type="NCBIfam" id="TIGR01662">
    <property type="entry name" value="HAD-SF-IIIA"/>
    <property type="match status" value="1"/>
</dbReference>
<evidence type="ECO:0000313" key="1">
    <source>
        <dbReference type="EMBL" id="SHE97253.1"/>
    </source>
</evidence>
<dbReference type="SFLD" id="SFLDS00003">
    <property type="entry name" value="Haloacid_Dehalogenase"/>
    <property type="match status" value="1"/>
</dbReference>
<dbReference type="Pfam" id="PF13419">
    <property type="entry name" value="HAD_2"/>
    <property type="match status" value="1"/>
</dbReference>
<dbReference type="InterPro" id="IPR006439">
    <property type="entry name" value="HAD-SF_hydro_IA"/>
</dbReference>
<organism evidence="1 2">
    <name type="scientific">Caloramator proteoclasticus DSM 10124</name>
    <dbReference type="NCBI Taxonomy" id="1121262"/>
    <lineage>
        <taxon>Bacteria</taxon>
        <taxon>Bacillati</taxon>
        <taxon>Bacillota</taxon>
        <taxon>Clostridia</taxon>
        <taxon>Eubacteriales</taxon>
        <taxon>Clostridiaceae</taxon>
        <taxon>Caloramator</taxon>
    </lineage>
</organism>
<dbReference type="Gene3D" id="3.40.50.1000">
    <property type="entry name" value="HAD superfamily/HAD-like"/>
    <property type="match status" value="1"/>
</dbReference>
<reference evidence="2" key="1">
    <citation type="submission" date="2016-11" db="EMBL/GenBank/DDBJ databases">
        <authorList>
            <person name="Varghese N."/>
            <person name="Submissions S."/>
        </authorList>
    </citation>
    <scope>NUCLEOTIDE SEQUENCE [LARGE SCALE GENOMIC DNA]</scope>
    <source>
        <strain evidence="2">DSM 10124</strain>
    </source>
</reference>
<dbReference type="GO" id="GO:0005829">
    <property type="term" value="C:cytosol"/>
    <property type="evidence" value="ECO:0007669"/>
    <property type="project" value="TreeGrafter"/>
</dbReference>
<dbReference type="InterPro" id="IPR023198">
    <property type="entry name" value="PGP-like_dom2"/>
</dbReference>
<dbReference type="EMBL" id="FQVG01000026">
    <property type="protein sequence ID" value="SHE97253.1"/>
    <property type="molecule type" value="Genomic_DNA"/>
</dbReference>
<accession>A0A1M4XVC8</accession>
<dbReference type="FunFam" id="3.40.50.1000:FF:000022">
    <property type="entry name" value="Phosphoglycolate phosphatase"/>
    <property type="match status" value="1"/>
</dbReference>
<dbReference type="AlphaFoldDB" id="A0A1M4XVC8"/>
<dbReference type="NCBIfam" id="TIGR01509">
    <property type="entry name" value="HAD-SF-IA-v3"/>
    <property type="match status" value="1"/>
</dbReference>
<dbReference type="RefSeq" id="WP_073248803.1">
    <property type="nucleotide sequence ID" value="NZ_FQVG01000026.1"/>
</dbReference>
<dbReference type="GO" id="GO:0006281">
    <property type="term" value="P:DNA repair"/>
    <property type="evidence" value="ECO:0007669"/>
    <property type="project" value="TreeGrafter"/>
</dbReference>
<dbReference type="InterPro" id="IPR041492">
    <property type="entry name" value="HAD_2"/>
</dbReference>
<dbReference type="PANTHER" id="PTHR43434:SF26">
    <property type="entry name" value="PYROPHOSPHATASE PPAX"/>
    <property type="match status" value="1"/>
</dbReference>